<dbReference type="AlphaFoldDB" id="A0A813QJA5"/>
<gene>
    <name evidence="2" type="ORF">OXX778_LOCUS4815</name>
</gene>
<comment type="caution">
    <text evidence="2">The sequence shown here is derived from an EMBL/GenBank/DDBJ whole genome shotgun (WGS) entry which is preliminary data.</text>
</comment>
<dbReference type="Pfam" id="PF13679">
    <property type="entry name" value="Methyltransf_32"/>
    <property type="match status" value="1"/>
</dbReference>
<proteinExistence type="predicted"/>
<dbReference type="Proteomes" id="UP000663879">
    <property type="component" value="Unassembled WGS sequence"/>
</dbReference>
<organism evidence="2 3">
    <name type="scientific">Brachionus calyciflorus</name>
    <dbReference type="NCBI Taxonomy" id="104777"/>
    <lineage>
        <taxon>Eukaryota</taxon>
        <taxon>Metazoa</taxon>
        <taxon>Spiralia</taxon>
        <taxon>Gnathifera</taxon>
        <taxon>Rotifera</taxon>
        <taxon>Eurotatoria</taxon>
        <taxon>Monogononta</taxon>
        <taxon>Pseudotrocha</taxon>
        <taxon>Ploima</taxon>
        <taxon>Brachionidae</taxon>
        <taxon>Brachionus</taxon>
    </lineage>
</organism>
<reference evidence="2" key="1">
    <citation type="submission" date="2021-02" db="EMBL/GenBank/DDBJ databases">
        <authorList>
            <person name="Nowell W R."/>
        </authorList>
    </citation>
    <scope>NUCLEOTIDE SEQUENCE</scope>
    <source>
        <strain evidence="2">Ploen Becks lab</strain>
    </source>
</reference>
<dbReference type="OrthoDB" id="10258156at2759"/>
<dbReference type="PANTHER" id="PTHR12496">
    <property type="entry name" value="CGI-41 METHYLTRANSFERASE"/>
    <property type="match status" value="1"/>
</dbReference>
<accession>A0A813QJA5</accession>
<keyword evidence="3" id="KW-1185">Reference proteome</keyword>
<evidence type="ECO:0000259" key="1">
    <source>
        <dbReference type="Pfam" id="PF13679"/>
    </source>
</evidence>
<evidence type="ECO:0000313" key="2">
    <source>
        <dbReference type="EMBL" id="CAF0768311.1"/>
    </source>
</evidence>
<dbReference type="PANTHER" id="PTHR12496:SF9">
    <property type="entry name" value="METHYLTRANSFERASE-LIKE PROTEIN 25-RELATED"/>
    <property type="match status" value="1"/>
</dbReference>
<feature type="domain" description="Methyltransferase" evidence="1">
    <location>
        <begin position="143"/>
        <end position="302"/>
    </location>
</feature>
<dbReference type="EMBL" id="CAJNOC010000494">
    <property type="protein sequence ID" value="CAF0768311.1"/>
    <property type="molecule type" value="Genomic_DNA"/>
</dbReference>
<protein>
    <recommendedName>
        <fullName evidence="1">Methyltransferase domain-containing protein</fullName>
    </recommendedName>
</protein>
<dbReference type="InterPro" id="IPR025714">
    <property type="entry name" value="Methyltranfer_dom"/>
</dbReference>
<evidence type="ECO:0000313" key="3">
    <source>
        <dbReference type="Proteomes" id="UP000663879"/>
    </source>
</evidence>
<name>A0A813QJA5_9BILA</name>
<sequence length="510" mass="60354">MRSLENFKNVLDELIDFVEENRSLLDTNHVQFLVDNHWFTDSILNPSLRNDLEYFIKEKSGLEKGPVNLIRYFSELFDFDPKLENLNSLFFKLRKLFEIWDDEICTDQSELLKTDKSELIEFNKMVNDKFSVIQKQNRFMNLKKSYEVDHMSKFVGTLCRKHEIYTIVDIGSGRAYLSSQLSSSIFDNKFNLIAIDSSQSNVESSIKRINVMKRKTQVFDQKQQQEADRFKTFSQFIQSSTELHNLVRENTENKLENENYALVGLHSCGNLSNSIINLFLNNSESDRKLLCNVACCYNLLNEKYAKDPLSNYDFKKTDIKLDDSSKFPMSAYLNSNQYALTYNLRMLACHSLYRCLDSIENYKELNNATLWYRTMLQLILYENYLEDFPNQENSTEINLQVGRKMLDFDSMPPFVEYVRKVIKKFNLNNDKLTDDQINEYMNKHESMKPKLDIYIQIKYLMAPIIEYIILLDRLIYLYEIDNLEKFDHYLVKLFDPAKSPRCHALISFNK</sequence>
<dbReference type="InterPro" id="IPR052220">
    <property type="entry name" value="METTL25"/>
</dbReference>